<feature type="domain" description="Calcineurin-like phosphoesterase" evidence="2">
    <location>
        <begin position="810"/>
        <end position="974"/>
    </location>
</feature>
<keyword evidence="5" id="KW-1185">Reference proteome</keyword>
<dbReference type="PANTHER" id="PTHR40446">
    <property type="entry name" value="N-ACETYLGLUCOSAMINE-1-PHOSPHODIESTER ALPHA-N-ACETYLGLUCOSAMINIDASE"/>
    <property type="match status" value="1"/>
</dbReference>
<dbReference type="RefSeq" id="WP_079574236.1">
    <property type="nucleotide sequence ID" value="NZ_FUZQ01000003.1"/>
</dbReference>
<dbReference type="Pfam" id="PF00149">
    <property type="entry name" value="Metallophos"/>
    <property type="match status" value="1"/>
</dbReference>
<dbReference type="SUPFAM" id="SSF56300">
    <property type="entry name" value="Metallo-dependent phosphatases"/>
    <property type="match status" value="1"/>
</dbReference>
<evidence type="ECO:0000256" key="1">
    <source>
        <dbReference type="SAM" id="SignalP"/>
    </source>
</evidence>
<dbReference type="Gene3D" id="3.60.21.10">
    <property type="match status" value="1"/>
</dbReference>
<accession>A0A1T5KG61</accession>
<dbReference type="EMBL" id="FUZQ01000003">
    <property type="protein sequence ID" value="SKC62368.1"/>
    <property type="molecule type" value="Genomic_DNA"/>
</dbReference>
<dbReference type="InterPro" id="IPR004843">
    <property type="entry name" value="Calcineurin-like_PHP"/>
</dbReference>
<feature type="chain" id="PRO_5012391585" evidence="1">
    <location>
        <begin position="33"/>
        <end position="1365"/>
    </location>
</feature>
<evidence type="ECO:0000313" key="5">
    <source>
        <dbReference type="Proteomes" id="UP000189777"/>
    </source>
</evidence>
<sequence>MSRALPPARRTAAVPAGVGLLLGLAMAVPAGAAVAVPPDDRPALPVATAGAEPAAATVLQGDVADLALDDDGAAIVTERTERLIAPGLELTEFARVSADGWLSGEVLVAHLGRDDGPRLGYLGPDAVAGNATVSEMAADRGAVAAINGDFFDINSSGAALGAAVDEGTLLKSAAPGREKALAVDASGVGRLAELFLEGTVTLGPDGRELPVAGLNVTAAPAAGVVVFDAAWGDAARTRPLAAGEQGVEVQVRGGEGGSPGTVVTVGAPGSGRLPADVRAVVARPGAAADALAALAPGAEVTLAYGLRDDLGEIRTAVGGDPDDWLLEDGEITSATSDFARLRHPRTAVGLSADGATAYLVVVDGRQAHSIGASLPELGRFVGQLGADDAINLDGGGSTTMIARLPGDARTSVLNSPSDGAERLDANGLGLFTPEGSGEVHAFDVRAAVPTGDAPATDALRVFPGLHRTLTAAGYDETRAPVDTRPDGWTTTDAGVATVARADDGAGVVTGVARGTATVRAAAPATDGVATGSTGLTVLGGLERLTVPEPVVTLPDADATASLTVVGHDDDGYSAPVEARDVEVTGGDGVAALEPAADGSFTVRALQGSGAATFTLAVGDEEIEVAVAVSLEDVVVADLADADRWTSAHDRAPGGSVGPAEGHEGAAGLRLTYDFTRSTATRGQYAVAPDGGIEVPGQPRTLTAWVHGDGRGAWLRLQVRQGDGVVTNLDGPTVSWEGWRQVEVAVPEGVAFPLTLQRLRVLETRAAEQYTGEIVVSDLRAQVPPDVEAPTPDRVEDRVVVAEGATDDAPLRVAVMSDAQFVARDPGSGAVQGAKQALAEIVAADPDLLVINGDLVDEASPADFDLARQVLDEGLAGAGFPWYYLPGNHEVMGGSIENFEDEFGERTHVVDVPDPDGADGGTTRLVMLDSSSGRLGSDFAQLRALREALDDAASDDAVTGVVTLFHHPLDDPLPTKASQLVDRVEAETLRGWFEDFRETSGKQVASVGSHVGVFHAATADGIPSVVNGNSGKSPASTPADGGFTGWSMVGIDPAAEGTGDGGWFSWEVEARAEDVAVSGPEELAVGTSGQVSALVTQDGTRQVPVAWPVSSRWGGQGVFVGAAEDAPSGAVLALDPATHEATAVAPGRATVEVEVNGVVGTLDVLVPAGAPGTARISDDNGWDTGLRDGDYHVLVDLWWGENATGMRLYEDGELIHTEKLTHGGTQAQRIAVPVTGRPNGEYEYTCELVNAAGTTPCAAPHSVRVTDANPGTPTLSHDNGSDDVPGDGDYVVTMHKWWGTQATGYVLYEDGVEVDRQELAPGTGGEAQSAATVLTGRAPGTHRYVAVLTNAAGETRSKEVTVRVRR</sequence>
<dbReference type="InterPro" id="IPR029052">
    <property type="entry name" value="Metallo-depent_PP-like"/>
</dbReference>
<protein>
    <submittedName>
        <fullName evidence="4">Calcineurin-like phosphoesterase</fullName>
    </submittedName>
</protein>
<name>A0A1T5KG61_9MICO</name>
<dbReference type="GO" id="GO:0016787">
    <property type="term" value="F:hydrolase activity"/>
    <property type="evidence" value="ECO:0007669"/>
    <property type="project" value="InterPro"/>
</dbReference>
<evidence type="ECO:0000259" key="2">
    <source>
        <dbReference type="Pfam" id="PF00149"/>
    </source>
</evidence>
<gene>
    <name evidence="4" type="ORF">SAMN04324258_2146</name>
</gene>
<keyword evidence="1" id="KW-0732">Signal</keyword>
<reference evidence="4 5" key="1">
    <citation type="submission" date="2017-02" db="EMBL/GenBank/DDBJ databases">
        <authorList>
            <person name="Peterson S.W."/>
        </authorList>
    </citation>
    <scope>NUCLEOTIDE SEQUENCE [LARGE SCALE GENOMIC DNA]</scope>
    <source>
        <strain evidence="4 5">DSM 21481</strain>
    </source>
</reference>
<dbReference type="Gene3D" id="2.60.40.1080">
    <property type="match status" value="1"/>
</dbReference>
<dbReference type="SUPFAM" id="SSF81296">
    <property type="entry name" value="E set domains"/>
    <property type="match status" value="2"/>
</dbReference>
<dbReference type="STRING" id="526729.SAMN04324258_2146"/>
<dbReference type="InterPro" id="IPR014756">
    <property type="entry name" value="Ig_E-set"/>
</dbReference>
<evidence type="ECO:0000313" key="4">
    <source>
        <dbReference type="EMBL" id="SKC62368.1"/>
    </source>
</evidence>
<dbReference type="InterPro" id="IPR013783">
    <property type="entry name" value="Ig-like_fold"/>
</dbReference>
<feature type="signal peptide" evidence="1">
    <location>
        <begin position="1"/>
        <end position="32"/>
    </location>
</feature>
<dbReference type="Pfam" id="PF09992">
    <property type="entry name" value="NAGPA"/>
    <property type="match status" value="1"/>
</dbReference>
<dbReference type="Gene3D" id="2.60.40.10">
    <property type="entry name" value="Immunoglobulins"/>
    <property type="match status" value="2"/>
</dbReference>
<organism evidence="4 5">
    <name type="scientific">Krasilnikoviella flava</name>
    <dbReference type="NCBI Taxonomy" id="526729"/>
    <lineage>
        <taxon>Bacteria</taxon>
        <taxon>Bacillati</taxon>
        <taxon>Actinomycetota</taxon>
        <taxon>Actinomycetes</taxon>
        <taxon>Micrococcales</taxon>
        <taxon>Promicromonosporaceae</taxon>
        <taxon>Krasilnikoviella</taxon>
    </lineage>
</organism>
<dbReference type="PANTHER" id="PTHR40446:SF2">
    <property type="entry name" value="N-ACETYLGLUCOSAMINE-1-PHOSPHODIESTER ALPHA-N-ACETYLGLUCOSAMINIDASE"/>
    <property type="match status" value="1"/>
</dbReference>
<dbReference type="Proteomes" id="UP000189777">
    <property type="component" value="Unassembled WGS sequence"/>
</dbReference>
<evidence type="ECO:0000259" key="3">
    <source>
        <dbReference type="Pfam" id="PF09992"/>
    </source>
</evidence>
<dbReference type="InterPro" id="IPR018711">
    <property type="entry name" value="NAGPA"/>
</dbReference>
<feature type="domain" description="Phosphodiester glycosidase" evidence="3">
    <location>
        <begin position="278"/>
        <end position="431"/>
    </location>
</feature>
<proteinExistence type="predicted"/>
<dbReference type="GO" id="GO:0005975">
    <property type="term" value="P:carbohydrate metabolic process"/>
    <property type="evidence" value="ECO:0007669"/>
    <property type="project" value="UniProtKB-ARBA"/>
</dbReference>